<proteinExistence type="inferred from homology"/>
<evidence type="ECO:0000313" key="2">
    <source>
        <dbReference type="EnsemblPlants" id="Kaladp0011s0940.1.v1.1.CDS.1"/>
    </source>
</evidence>
<comment type="similarity">
    <text evidence="1">Belongs to the ARG7 family.</text>
</comment>
<dbReference type="Gramene" id="Kaladp0011s0940.1.v1.1">
    <property type="protein sequence ID" value="Kaladp0011s0940.1.v1.1.CDS.1"/>
    <property type="gene ID" value="Kaladp0011s0940.v1.1"/>
</dbReference>
<dbReference type="PANTHER" id="PTHR31374:SF228">
    <property type="entry name" value="SAUR FAMILY PROTEIN"/>
    <property type="match status" value="1"/>
</dbReference>
<dbReference type="PANTHER" id="PTHR31374">
    <property type="entry name" value="AUXIN-INDUCED PROTEIN-LIKE-RELATED"/>
    <property type="match status" value="1"/>
</dbReference>
<dbReference type="GO" id="GO:0009733">
    <property type="term" value="P:response to auxin"/>
    <property type="evidence" value="ECO:0007669"/>
    <property type="project" value="InterPro"/>
</dbReference>
<dbReference type="Proteomes" id="UP000594263">
    <property type="component" value="Unplaced"/>
</dbReference>
<sequence length="76" mass="8369">MVSKVKKGCLPGFAGSGDGGFRRFVIPASHLRHPLLVELLTEAGEAYGYTATRPLKLPCSTDDFEDVLWLITEEIF</sequence>
<protein>
    <recommendedName>
        <fullName evidence="4">Small auxin up regulated protein</fullName>
    </recommendedName>
</protein>
<dbReference type="InterPro" id="IPR003676">
    <property type="entry name" value="SAUR_fam"/>
</dbReference>
<evidence type="ECO:0000313" key="3">
    <source>
        <dbReference type="Proteomes" id="UP000594263"/>
    </source>
</evidence>
<organism evidence="2 3">
    <name type="scientific">Kalanchoe fedtschenkoi</name>
    <name type="common">Lavender scallops</name>
    <name type="synonym">South American air plant</name>
    <dbReference type="NCBI Taxonomy" id="63787"/>
    <lineage>
        <taxon>Eukaryota</taxon>
        <taxon>Viridiplantae</taxon>
        <taxon>Streptophyta</taxon>
        <taxon>Embryophyta</taxon>
        <taxon>Tracheophyta</taxon>
        <taxon>Spermatophyta</taxon>
        <taxon>Magnoliopsida</taxon>
        <taxon>eudicotyledons</taxon>
        <taxon>Gunneridae</taxon>
        <taxon>Pentapetalae</taxon>
        <taxon>Saxifragales</taxon>
        <taxon>Crassulaceae</taxon>
        <taxon>Kalanchoe</taxon>
    </lineage>
</organism>
<accession>A0A7N0RJT0</accession>
<dbReference type="Pfam" id="PF02519">
    <property type="entry name" value="Auxin_inducible"/>
    <property type="match status" value="1"/>
</dbReference>
<dbReference type="AlphaFoldDB" id="A0A7N0RJT0"/>
<evidence type="ECO:0000256" key="1">
    <source>
        <dbReference type="ARBA" id="ARBA00006974"/>
    </source>
</evidence>
<dbReference type="EnsemblPlants" id="Kaladp0011s0940.1.v1.1">
    <property type="protein sequence ID" value="Kaladp0011s0940.1.v1.1.CDS.1"/>
    <property type="gene ID" value="Kaladp0011s0940.v1.1"/>
</dbReference>
<evidence type="ECO:0008006" key="4">
    <source>
        <dbReference type="Google" id="ProtNLM"/>
    </source>
</evidence>
<name>A0A7N0RJT0_KALFE</name>
<reference evidence="2" key="1">
    <citation type="submission" date="2021-01" db="UniProtKB">
        <authorList>
            <consortium name="EnsemblPlants"/>
        </authorList>
    </citation>
    <scope>IDENTIFICATION</scope>
</reference>
<keyword evidence="3" id="KW-1185">Reference proteome</keyword>